<gene>
    <name evidence="1" type="ORF">CRG98_048753</name>
</gene>
<comment type="caution">
    <text evidence="1">The sequence shown here is derived from an EMBL/GenBank/DDBJ whole genome shotgun (WGS) entry which is preliminary data.</text>
</comment>
<feature type="non-terminal residue" evidence="1">
    <location>
        <position position="57"/>
    </location>
</feature>
<dbReference type="Gene3D" id="3.90.180.10">
    <property type="entry name" value="Medium-chain alcohol dehydrogenases, catalytic domain"/>
    <property type="match status" value="1"/>
</dbReference>
<evidence type="ECO:0000313" key="2">
    <source>
        <dbReference type="Proteomes" id="UP000233551"/>
    </source>
</evidence>
<dbReference type="EMBL" id="PGOL01023529">
    <property type="protein sequence ID" value="PKI30856.1"/>
    <property type="molecule type" value="Genomic_DNA"/>
</dbReference>
<keyword evidence="2" id="KW-1185">Reference proteome</keyword>
<dbReference type="Gene3D" id="3.40.50.720">
    <property type="entry name" value="NAD(P)-binding Rossmann-like Domain"/>
    <property type="match status" value="1"/>
</dbReference>
<evidence type="ECO:0000313" key="1">
    <source>
        <dbReference type="EMBL" id="PKI30856.1"/>
    </source>
</evidence>
<accession>A0A2I0HHP8</accession>
<sequence length="57" mass="6745">MEGFFMDKYFDWFEDFVKDMERYVKEGKIRSKHKINHGIESFVDSLGSIFSSSNVGK</sequence>
<reference evidence="1 2" key="1">
    <citation type="submission" date="2017-11" db="EMBL/GenBank/DDBJ databases">
        <title>De-novo sequencing of pomegranate (Punica granatum L.) genome.</title>
        <authorList>
            <person name="Akparov Z."/>
            <person name="Amiraslanov A."/>
            <person name="Hajiyeva S."/>
            <person name="Abbasov M."/>
            <person name="Kaur K."/>
            <person name="Hamwieh A."/>
            <person name="Solovyev V."/>
            <person name="Salamov A."/>
            <person name="Braich B."/>
            <person name="Kosarev P."/>
            <person name="Mahmoud A."/>
            <person name="Hajiyev E."/>
            <person name="Babayeva S."/>
            <person name="Izzatullayeva V."/>
            <person name="Mammadov A."/>
            <person name="Mammadov A."/>
            <person name="Sharifova S."/>
            <person name="Ojaghi J."/>
            <person name="Eynullazada K."/>
            <person name="Bayramov B."/>
            <person name="Abdulazimova A."/>
            <person name="Shahmuradov I."/>
        </authorList>
    </citation>
    <scope>NUCLEOTIDE SEQUENCE [LARGE SCALE GENOMIC DNA]</scope>
    <source>
        <strain evidence="2">cv. AG2017</strain>
        <tissue evidence="1">Leaf</tissue>
    </source>
</reference>
<protein>
    <submittedName>
        <fullName evidence="1">Uncharacterized protein</fullName>
    </submittedName>
</protein>
<dbReference type="Proteomes" id="UP000233551">
    <property type="component" value="Unassembled WGS sequence"/>
</dbReference>
<name>A0A2I0HHP8_PUNGR</name>
<proteinExistence type="predicted"/>
<organism evidence="1 2">
    <name type="scientific">Punica granatum</name>
    <name type="common">Pomegranate</name>
    <dbReference type="NCBI Taxonomy" id="22663"/>
    <lineage>
        <taxon>Eukaryota</taxon>
        <taxon>Viridiplantae</taxon>
        <taxon>Streptophyta</taxon>
        <taxon>Embryophyta</taxon>
        <taxon>Tracheophyta</taxon>
        <taxon>Spermatophyta</taxon>
        <taxon>Magnoliopsida</taxon>
        <taxon>eudicotyledons</taxon>
        <taxon>Gunneridae</taxon>
        <taxon>Pentapetalae</taxon>
        <taxon>rosids</taxon>
        <taxon>malvids</taxon>
        <taxon>Myrtales</taxon>
        <taxon>Lythraceae</taxon>
        <taxon>Punica</taxon>
    </lineage>
</organism>
<dbReference type="AlphaFoldDB" id="A0A2I0HHP8"/>